<dbReference type="EMBL" id="JAPTMU010000009">
    <property type="protein sequence ID" value="KAJ4938712.1"/>
    <property type="molecule type" value="Genomic_DNA"/>
</dbReference>
<dbReference type="InterPro" id="IPR015919">
    <property type="entry name" value="Cadherin-like_sf"/>
</dbReference>
<dbReference type="GO" id="GO:0016339">
    <property type="term" value="P:calcium-dependent cell-cell adhesion via plasma membrane cell adhesion molecules"/>
    <property type="evidence" value="ECO:0007669"/>
    <property type="project" value="TreeGrafter"/>
</dbReference>
<dbReference type="SMART" id="SM00112">
    <property type="entry name" value="CA"/>
    <property type="match status" value="1"/>
</dbReference>
<keyword evidence="12" id="KW-1185">Reference proteome</keyword>
<evidence type="ECO:0000256" key="5">
    <source>
        <dbReference type="ARBA" id="ARBA00022837"/>
    </source>
</evidence>
<evidence type="ECO:0000256" key="8">
    <source>
        <dbReference type="ARBA" id="ARBA00023180"/>
    </source>
</evidence>
<name>A0AAD6BAR6_9TELE</name>
<dbReference type="PRINTS" id="PR00205">
    <property type="entry name" value="CADHERIN"/>
</dbReference>
<dbReference type="InterPro" id="IPR020894">
    <property type="entry name" value="Cadherin_CS"/>
</dbReference>
<evidence type="ECO:0000256" key="9">
    <source>
        <dbReference type="PROSITE-ProRule" id="PRU00043"/>
    </source>
</evidence>
<gene>
    <name evidence="11" type="ORF">JOQ06_003321</name>
</gene>
<dbReference type="FunFam" id="2.60.40.60:FF:000011">
    <property type="entry name" value="Cadherin 1"/>
    <property type="match status" value="1"/>
</dbReference>
<dbReference type="PROSITE" id="PS50268">
    <property type="entry name" value="CADHERIN_2"/>
    <property type="match status" value="1"/>
</dbReference>
<dbReference type="GO" id="GO:0034332">
    <property type="term" value="P:adherens junction organization"/>
    <property type="evidence" value="ECO:0007669"/>
    <property type="project" value="TreeGrafter"/>
</dbReference>
<comment type="caution">
    <text evidence="11">The sequence shown here is derived from an EMBL/GenBank/DDBJ whole genome shotgun (WGS) entry which is preliminary data.</text>
</comment>
<keyword evidence="5 9" id="KW-0106">Calcium</keyword>
<comment type="subcellular location">
    <subcellularLocation>
        <location evidence="1">Cell membrane</location>
    </subcellularLocation>
</comment>
<evidence type="ECO:0000256" key="2">
    <source>
        <dbReference type="ARBA" id="ARBA00022475"/>
    </source>
</evidence>
<dbReference type="GO" id="GO:0005509">
    <property type="term" value="F:calcium ion binding"/>
    <property type="evidence" value="ECO:0007669"/>
    <property type="project" value="UniProtKB-UniRule"/>
</dbReference>
<keyword evidence="7" id="KW-0472">Membrane</keyword>
<dbReference type="Gene3D" id="2.60.40.60">
    <property type="entry name" value="Cadherins"/>
    <property type="match status" value="1"/>
</dbReference>
<dbReference type="GO" id="GO:0007156">
    <property type="term" value="P:homophilic cell adhesion via plasma membrane adhesion molecules"/>
    <property type="evidence" value="ECO:0007669"/>
    <property type="project" value="InterPro"/>
</dbReference>
<keyword evidence="4" id="KW-0677">Repeat</keyword>
<reference evidence="11" key="1">
    <citation type="submission" date="2022-11" db="EMBL/GenBank/DDBJ databases">
        <title>Chromosome-level genome of Pogonophryne albipinna.</title>
        <authorList>
            <person name="Jo E."/>
        </authorList>
    </citation>
    <scope>NUCLEOTIDE SEQUENCE</scope>
    <source>
        <strain evidence="11">SGF0006</strain>
        <tissue evidence="11">Muscle</tissue>
    </source>
</reference>
<dbReference type="Pfam" id="PF00028">
    <property type="entry name" value="Cadherin"/>
    <property type="match status" value="1"/>
</dbReference>
<feature type="non-terminal residue" evidence="11">
    <location>
        <position position="1"/>
    </location>
</feature>
<dbReference type="GO" id="GO:0044331">
    <property type="term" value="P:cell-cell adhesion mediated by cadherin"/>
    <property type="evidence" value="ECO:0007669"/>
    <property type="project" value="TreeGrafter"/>
</dbReference>
<dbReference type="PANTHER" id="PTHR24027:SF80">
    <property type="entry name" value="CADHERIN-13"/>
    <property type="match status" value="1"/>
</dbReference>
<protein>
    <recommendedName>
        <fullName evidence="10">Cadherin domain-containing protein</fullName>
    </recommendedName>
</protein>
<feature type="domain" description="Cadherin" evidence="10">
    <location>
        <begin position="90"/>
        <end position="155"/>
    </location>
</feature>
<keyword evidence="2" id="KW-1003">Cell membrane</keyword>
<dbReference type="Proteomes" id="UP001219934">
    <property type="component" value="Unassembled WGS sequence"/>
</dbReference>
<dbReference type="PANTHER" id="PTHR24027">
    <property type="entry name" value="CADHERIN-23"/>
    <property type="match status" value="1"/>
</dbReference>
<dbReference type="PROSITE" id="PS00232">
    <property type="entry name" value="CADHERIN_1"/>
    <property type="match status" value="1"/>
</dbReference>
<dbReference type="InterPro" id="IPR039808">
    <property type="entry name" value="Cadherin"/>
</dbReference>
<evidence type="ECO:0000256" key="3">
    <source>
        <dbReference type="ARBA" id="ARBA00022685"/>
    </source>
</evidence>
<dbReference type="GO" id="GO:0005912">
    <property type="term" value="C:adherens junction"/>
    <property type="evidence" value="ECO:0007669"/>
    <property type="project" value="TreeGrafter"/>
</dbReference>
<dbReference type="SUPFAM" id="SSF49313">
    <property type="entry name" value="Cadherin-like"/>
    <property type="match status" value="1"/>
</dbReference>
<dbReference type="GO" id="GO:0000902">
    <property type="term" value="P:cell morphogenesis"/>
    <property type="evidence" value="ECO:0007669"/>
    <property type="project" value="TreeGrafter"/>
</dbReference>
<evidence type="ECO:0000259" key="10">
    <source>
        <dbReference type="PROSITE" id="PS50268"/>
    </source>
</evidence>
<dbReference type="GO" id="GO:0008013">
    <property type="term" value="F:beta-catenin binding"/>
    <property type="evidence" value="ECO:0007669"/>
    <property type="project" value="TreeGrafter"/>
</dbReference>
<organism evidence="11 12">
    <name type="scientific">Pogonophryne albipinna</name>
    <dbReference type="NCBI Taxonomy" id="1090488"/>
    <lineage>
        <taxon>Eukaryota</taxon>
        <taxon>Metazoa</taxon>
        <taxon>Chordata</taxon>
        <taxon>Craniata</taxon>
        <taxon>Vertebrata</taxon>
        <taxon>Euteleostomi</taxon>
        <taxon>Actinopterygii</taxon>
        <taxon>Neopterygii</taxon>
        <taxon>Teleostei</taxon>
        <taxon>Neoteleostei</taxon>
        <taxon>Acanthomorphata</taxon>
        <taxon>Eupercaria</taxon>
        <taxon>Perciformes</taxon>
        <taxon>Notothenioidei</taxon>
        <taxon>Pogonophryne</taxon>
    </lineage>
</organism>
<evidence type="ECO:0000256" key="6">
    <source>
        <dbReference type="ARBA" id="ARBA00022889"/>
    </source>
</evidence>
<proteinExistence type="predicted"/>
<evidence type="ECO:0000313" key="12">
    <source>
        <dbReference type="Proteomes" id="UP001219934"/>
    </source>
</evidence>
<dbReference type="InterPro" id="IPR002126">
    <property type="entry name" value="Cadherin-like_dom"/>
</dbReference>
<evidence type="ECO:0000256" key="1">
    <source>
        <dbReference type="ARBA" id="ARBA00004236"/>
    </source>
</evidence>
<keyword evidence="8" id="KW-0325">Glycoprotein</keyword>
<accession>A0AAD6BAR6</accession>
<dbReference type="GO" id="GO:0007043">
    <property type="term" value="P:cell-cell junction assembly"/>
    <property type="evidence" value="ECO:0007669"/>
    <property type="project" value="TreeGrafter"/>
</dbReference>
<evidence type="ECO:0000313" key="11">
    <source>
        <dbReference type="EMBL" id="KAJ4938712.1"/>
    </source>
</evidence>
<dbReference type="AlphaFoldDB" id="A0AAD6BAR6"/>
<dbReference type="CDD" id="cd11304">
    <property type="entry name" value="Cadherin_repeat"/>
    <property type="match status" value="1"/>
</dbReference>
<evidence type="ECO:0000256" key="4">
    <source>
        <dbReference type="ARBA" id="ARBA00022737"/>
    </source>
</evidence>
<dbReference type="GO" id="GO:0016477">
    <property type="term" value="P:cell migration"/>
    <property type="evidence" value="ECO:0007669"/>
    <property type="project" value="TreeGrafter"/>
</dbReference>
<evidence type="ECO:0000256" key="7">
    <source>
        <dbReference type="ARBA" id="ARBA00023136"/>
    </source>
</evidence>
<dbReference type="GO" id="GO:0045296">
    <property type="term" value="F:cadherin binding"/>
    <property type="evidence" value="ECO:0007669"/>
    <property type="project" value="TreeGrafter"/>
</dbReference>
<sequence>TFPPRLLSLISRMEWQDNQAEHWPKPGMCLAYLSCATPPVTVPAVSRAAQSFMSARLVMRADGKRSALVFSSLPTIEFDAEPSVNPSPGADQDPRGLFTIDIDTGDVSVSRSLDREAIDSYELEVSTTDFAGNLVEGPTLLLITVIDQNDNRPIFKETRYTGEVLEGSPT</sequence>
<feature type="non-terminal residue" evidence="11">
    <location>
        <position position="170"/>
    </location>
</feature>
<keyword evidence="3" id="KW-0165">Cleavage on pair of basic residues</keyword>
<dbReference type="GO" id="GO:0016342">
    <property type="term" value="C:catenin complex"/>
    <property type="evidence" value="ECO:0007669"/>
    <property type="project" value="TreeGrafter"/>
</dbReference>
<keyword evidence="6" id="KW-0130">Cell adhesion</keyword>